<evidence type="ECO:0000259" key="19">
    <source>
        <dbReference type="PROSITE" id="PS50173"/>
    </source>
</evidence>
<feature type="domain" description="UBZ3-type" evidence="20">
    <location>
        <begin position="716"/>
        <end position="750"/>
    </location>
</feature>
<keyword evidence="10" id="KW-0863">Zinc-finger</keyword>
<dbReference type="Gene3D" id="3.30.70.270">
    <property type="match status" value="1"/>
</dbReference>
<evidence type="ECO:0000256" key="9">
    <source>
        <dbReference type="ARBA" id="ARBA00022763"/>
    </source>
</evidence>
<feature type="compositionally biased region" description="Polar residues" evidence="18">
    <location>
        <begin position="683"/>
        <end position="696"/>
    </location>
</feature>
<dbReference type="SUPFAM" id="SSF56672">
    <property type="entry name" value="DNA/RNA polymerases"/>
    <property type="match status" value="1"/>
</dbReference>
<feature type="region of interest" description="Disordered" evidence="18">
    <location>
        <begin position="439"/>
        <end position="495"/>
    </location>
</feature>
<dbReference type="InterPro" id="IPR043128">
    <property type="entry name" value="Rev_trsase/Diguanyl_cyclase"/>
</dbReference>
<feature type="region of interest" description="Disordered" evidence="18">
    <location>
        <begin position="675"/>
        <end position="696"/>
    </location>
</feature>
<evidence type="ECO:0000256" key="16">
    <source>
        <dbReference type="ARBA" id="ARBA00044975"/>
    </source>
</evidence>
<dbReference type="AlphaFoldDB" id="A0AAD9NF80"/>
<proteinExistence type="inferred from homology"/>
<feature type="compositionally biased region" description="Basic and acidic residues" evidence="18">
    <location>
        <begin position="534"/>
        <end position="550"/>
    </location>
</feature>
<evidence type="ECO:0000256" key="11">
    <source>
        <dbReference type="ARBA" id="ARBA00022833"/>
    </source>
</evidence>
<dbReference type="GO" id="GO:0009411">
    <property type="term" value="P:response to UV"/>
    <property type="evidence" value="ECO:0007669"/>
    <property type="project" value="UniProtKB-ARBA"/>
</dbReference>
<dbReference type="PANTHER" id="PTHR45873:SF1">
    <property type="entry name" value="DNA POLYMERASE ETA"/>
    <property type="match status" value="1"/>
</dbReference>
<keyword evidence="6" id="KW-0808">Transferase</keyword>
<evidence type="ECO:0000256" key="6">
    <source>
        <dbReference type="ARBA" id="ARBA00022679"/>
    </source>
</evidence>
<dbReference type="Gene3D" id="3.30.1490.100">
    <property type="entry name" value="DNA polymerase, Y-family, little finger domain"/>
    <property type="match status" value="1"/>
</dbReference>
<dbReference type="GO" id="GO:0003887">
    <property type="term" value="F:DNA-directed DNA polymerase activity"/>
    <property type="evidence" value="ECO:0007669"/>
    <property type="project" value="UniProtKB-EC"/>
</dbReference>
<dbReference type="InterPro" id="IPR036775">
    <property type="entry name" value="DNA_pol_Y-fam_lit_finger_sf"/>
</dbReference>
<keyword evidence="12" id="KW-0460">Magnesium</keyword>
<keyword evidence="8" id="KW-0479">Metal-binding</keyword>
<evidence type="ECO:0000313" key="21">
    <source>
        <dbReference type="EMBL" id="KAK2164994.1"/>
    </source>
</evidence>
<keyword evidence="11" id="KW-0862">Zinc</keyword>
<dbReference type="GO" id="GO:0005634">
    <property type="term" value="C:nucleus"/>
    <property type="evidence" value="ECO:0007669"/>
    <property type="project" value="UniProtKB-SubCell"/>
</dbReference>
<dbReference type="Gene3D" id="3.40.1170.60">
    <property type="match status" value="1"/>
</dbReference>
<dbReference type="Pfam" id="PF11799">
    <property type="entry name" value="IMS_C"/>
    <property type="match status" value="1"/>
</dbReference>
<evidence type="ECO:0000256" key="18">
    <source>
        <dbReference type="SAM" id="MobiDB-lite"/>
    </source>
</evidence>
<evidence type="ECO:0000256" key="12">
    <source>
        <dbReference type="ARBA" id="ARBA00022842"/>
    </source>
</evidence>
<dbReference type="PANTHER" id="PTHR45873">
    <property type="entry name" value="DNA POLYMERASE ETA"/>
    <property type="match status" value="1"/>
</dbReference>
<dbReference type="GO" id="GO:0008270">
    <property type="term" value="F:zinc ion binding"/>
    <property type="evidence" value="ECO:0007669"/>
    <property type="project" value="UniProtKB-KW"/>
</dbReference>
<dbReference type="InterPro" id="IPR017961">
    <property type="entry name" value="DNA_pol_Y-fam_little_finger"/>
</dbReference>
<evidence type="ECO:0000256" key="8">
    <source>
        <dbReference type="ARBA" id="ARBA00022723"/>
    </source>
</evidence>
<dbReference type="PROSITE" id="PS50173">
    <property type="entry name" value="UMUC"/>
    <property type="match status" value="1"/>
</dbReference>
<comment type="subcellular location">
    <subcellularLocation>
        <location evidence="3">Nucleus</location>
    </subcellularLocation>
</comment>
<evidence type="ECO:0000256" key="14">
    <source>
        <dbReference type="ARBA" id="ARBA00023204"/>
    </source>
</evidence>
<evidence type="ECO:0000256" key="10">
    <source>
        <dbReference type="ARBA" id="ARBA00022771"/>
    </source>
</evidence>
<keyword evidence="9" id="KW-0227">DNA damage</keyword>
<feature type="compositionally biased region" description="Basic and acidic residues" evidence="18">
    <location>
        <begin position="480"/>
        <end position="492"/>
    </location>
</feature>
<gene>
    <name evidence="21" type="ORF">LSH36_56g00017</name>
</gene>
<dbReference type="InterPro" id="IPR043502">
    <property type="entry name" value="DNA/RNA_pol_sf"/>
</dbReference>
<dbReference type="GO" id="GO:0042276">
    <property type="term" value="P:error-prone translesion synthesis"/>
    <property type="evidence" value="ECO:0007669"/>
    <property type="project" value="TreeGrafter"/>
</dbReference>
<keyword evidence="15" id="KW-0539">Nucleus</keyword>
<comment type="cofactor">
    <cofactor evidence="1">
        <name>Mn(2+)</name>
        <dbReference type="ChEBI" id="CHEBI:29035"/>
    </cofactor>
</comment>
<accession>A0AAD9NF80</accession>
<evidence type="ECO:0000256" key="13">
    <source>
        <dbReference type="ARBA" id="ARBA00022843"/>
    </source>
</evidence>
<organism evidence="21 22">
    <name type="scientific">Paralvinella palmiformis</name>
    <dbReference type="NCBI Taxonomy" id="53620"/>
    <lineage>
        <taxon>Eukaryota</taxon>
        <taxon>Metazoa</taxon>
        <taxon>Spiralia</taxon>
        <taxon>Lophotrochozoa</taxon>
        <taxon>Annelida</taxon>
        <taxon>Polychaeta</taxon>
        <taxon>Sedentaria</taxon>
        <taxon>Canalipalpata</taxon>
        <taxon>Terebellida</taxon>
        <taxon>Terebelliformia</taxon>
        <taxon>Alvinellidae</taxon>
        <taxon>Paralvinella</taxon>
    </lineage>
</organism>
<dbReference type="SUPFAM" id="SSF100879">
    <property type="entry name" value="Lesion bypass DNA polymerase (Y-family), little finger domain"/>
    <property type="match status" value="1"/>
</dbReference>
<feature type="region of interest" description="Disordered" evidence="18">
    <location>
        <begin position="578"/>
        <end position="599"/>
    </location>
</feature>
<evidence type="ECO:0000256" key="4">
    <source>
        <dbReference type="ARBA" id="ARBA00010945"/>
    </source>
</evidence>
<comment type="cofactor">
    <cofactor evidence="2">
        <name>Mg(2+)</name>
        <dbReference type="ChEBI" id="CHEBI:18420"/>
    </cofactor>
</comment>
<feature type="region of interest" description="Disordered" evidence="18">
    <location>
        <begin position="762"/>
        <end position="782"/>
    </location>
</feature>
<dbReference type="InterPro" id="IPR001126">
    <property type="entry name" value="UmuC"/>
</dbReference>
<dbReference type="EMBL" id="JAODUP010000056">
    <property type="protein sequence ID" value="KAK2164994.1"/>
    <property type="molecule type" value="Genomic_DNA"/>
</dbReference>
<evidence type="ECO:0000313" key="22">
    <source>
        <dbReference type="Proteomes" id="UP001208570"/>
    </source>
</evidence>
<keyword evidence="7" id="KW-0548">Nucleotidyltransferase</keyword>
<dbReference type="FunFam" id="1.10.150.20:FF:000014">
    <property type="entry name" value="Polymerase (DNA directed), eta"/>
    <property type="match status" value="1"/>
</dbReference>
<comment type="catalytic activity">
    <reaction evidence="17">
        <text>DNA(n) + a 2'-deoxyribonucleoside 5'-triphosphate = DNA(n+1) + diphosphate</text>
        <dbReference type="Rhea" id="RHEA:22508"/>
        <dbReference type="Rhea" id="RHEA-COMP:17339"/>
        <dbReference type="Rhea" id="RHEA-COMP:17340"/>
        <dbReference type="ChEBI" id="CHEBI:33019"/>
        <dbReference type="ChEBI" id="CHEBI:61560"/>
        <dbReference type="ChEBI" id="CHEBI:173112"/>
        <dbReference type="EC" id="2.7.7.7"/>
    </reaction>
</comment>
<dbReference type="GO" id="GO:0035861">
    <property type="term" value="C:site of double-strand break"/>
    <property type="evidence" value="ECO:0007669"/>
    <property type="project" value="TreeGrafter"/>
</dbReference>
<reference evidence="21" key="1">
    <citation type="journal article" date="2023" name="Mol. Biol. Evol.">
        <title>Third-Generation Sequencing Reveals the Adaptive Role of the Epigenome in Three Deep-Sea Polychaetes.</title>
        <authorList>
            <person name="Perez M."/>
            <person name="Aroh O."/>
            <person name="Sun Y."/>
            <person name="Lan Y."/>
            <person name="Juniper S.K."/>
            <person name="Young C.R."/>
            <person name="Angers B."/>
            <person name="Qian P.Y."/>
        </authorList>
    </citation>
    <scope>NUCLEOTIDE SEQUENCE</scope>
    <source>
        <strain evidence="21">P08H-3</strain>
    </source>
</reference>
<dbReference type="Pfam" id="PF18439">
    <property type="entry name" value="zf_UBZ"/>
    <property type="match status" value="1"/>
</dbReference>
<dbReference type="Gene3D" id="1.10.150.20">
    <property type="entry name" value="5' to 3' exonuclease, C-terminal subdomain"/>
    <property type="match status" value="1"/>
</dbReference>
<dbReference type="GO" id="GO:0003684">
    <property type="term" value="F:damaged DNA binding"/>
    <property type="evidence" value="ECO:0007669"/>
    <property type="project" value="InterPro"/>
</dbReference>
<feature type="compositionally biased region" description="Basic residues" evidence="18">
    <location>
        <begin position="766"/>
        <end position="776"/>
    </location>
</feature>
<evidence type="ECO:0000256" key="2">
    <source>
        <dbReference type="ARBA" id="ARBA00001946"/>
    </source>
</evidence>
<comment type="caution">
    <text evidence="21">The sequence shown here is derived from an EMBL/GenBank/DDBJ whole genome shotgun (WGS) entry which is preliminary data.</text>
</comment>
<evidence type="ECO:0000256" key="15">
    <source>
        <dbReference type="ARBA" id="ARBA00023242"/>
    </source>
</evidence>
<dbReference type="InterPro" id="IPR041298">
    <property type="entry name" value="UBZ3"/>
</dbReference>
<dbReference type="GO" id="GO:0005657">
    <property type="term" value="C:replication fork"/>
    <property type="evidence" value="ECO:0007669"/>
    <property type="project" value="TreeGrafter"/>
</dbReference>
<dbReference type="InterPro" id="IPR052230">
    <property type="entry name" value="DNA_polymerase_eta"/>
</dbReference>
<protein>
    <recommendedName>
        <fullName evidence="16">DNA polymerase eta</fullName>
        <ecNumber evidence="5">2.7.7.7</ecNumber>
    </recommendedName>
</protein>
<evidence type="ECO:0000256" key="17">
    <source>
        <dbReference type="ARBA" id="ARBA00049244"/>
    </source>
</evidence>
<evidence type="ECO:0000256" key="1">
    <source>
        <dbReference type="ARBA" id="ARBA00001936"/>
    </source>
</evidence>
<dbReference type="FunFam" id="3.30.1490.100:FF:000007">
    <property type="entry name" value="DNA polymerase eta"/>
    <property type="match status" value="1"/>
</dbReference>
<evidence type="ECO:0000256" key="3">
    <source>
        <dbReference type="ARBA" id="ARBA00004123"/>
    </source>
</evidence>
<dbReference type="FunFam" id="3.40.1170.60:FF:000003">
    <property type="entry name" value="DNA polymerase eta"/>
    <property type="match status" value="1"/>
</dbReference>
<feature type="domain" description="UmuC" evidence="19">
    <location>
        <begin position="7"/>
        <end position="253"/>
    </location>
</feature>
<dbReference type="GO" id="GO:0006281">
    <property type="term" value="P:DNA repair"/>
    <property type="evidence" value="ECO:0007669"/>
    <property type="project" value="UniProtKB-KW"/>
</dbReference>
<keyword evidence="14" id="KW-0234">DNA repair</keyword>
<keyword evidence="13" id="KW-0832">Ubl conjugation</keyword>
<keyword evidence="22" id="KW-1185">Reference proteome</keyword>
<feature type="compositionally biased region" description="Polar residues" evidence="18">
    <location>
        <begin position="578"/>
        <end position="593"/>
    </location>
</feature>
<dbReference type="Pfam" id="PF00817">
    <property type="entry name" value="IMS"/>
    <property type="match status" value="1"/>
</dbReference>
<evidence type="ECO:0000256" key="7">
    <source>
        <dbReference type="ARBA" id="ARBA00022695"/>
    </source>
</evidence>
<dbReference type="EC" id="2.7.7.7" evidence="5"/>
<name>A0AAD9NF80_9ANNE</name>
<dbReference type="Proteomes" id="UP001208570">
    <property type="component" value="Unassembled WGS sequence"/>
</dbReference>
<dbReference type="PIRSF" id="PIRSF036603">
    <property type="entry name" value="DPol_eta"/>
    <property type="match status" value="1"/>
</dbReference>
<dbReference type="PROSITE" id="PS51907">
    <property type="entry name" value="ZF_UBZ3"/>
    <property type="match status" value="1"/>
</dbReference>
<comment type="similarity">
    <text evidence="4">Belongs to the DNA polymerase type-Y family.</text>
</comment>
<evidence type="ECO:0000256" key="5">
    <source>
        <dbReference type="ARBA" id="ARBA00012417"/>
    </source>
</evidence>
<feature type="region of interest" description="Disordered" evidence="18">
    <location>
        <begin position="530"/>
        <end position="550"/>
    </location>
</feature>
<dbReference type="Pfam" id="PF21704">
    <property type="entry name" value="POLH-Rev1_HhH"/>
    <property type="match status" value="1"/>
</dbReference>
<feature type="compositionally biased region" description="Basic and acidic residues" evidence="18">
    <location>
        <begin position="445"/>
        <end position="462"/>
    </location>
</feature>
<sequence length="802" mass="89404">MSQDRVIVLVDMDCFYVQVEQRLTPGYHGKPCAVVQYKKYKGGSLIAVSYEARAKGVKRGMMGDDAKALCPDIHLFRVAEVRGKADLTKYREAGAEVIDVLSSFSQSVERASIDEAYVDLTEEVNKRLSQYIDLPSEELKNTFIIGWEEKKPNDDETDTGVQSWLEHIQTDDSDDMQQQHDKKLAVGALITEQMRAAVYEQTGFRCSGGIAHNKMLAKLSCGLHKPNKQTVLPQHSVHGLFTSLPIRKVRNLGGKFGESLTERLGVENMADICQYSLDQLQQMFGDKSGFWLYETSHGIDHEPVLARKTVKSIGCSKNFRGKDHLNTKVMVKQWLMNFASEVTERLEKDKENYHRLATHLTVYCTRKEGDRIMSASRSCPLSRYDAKQIADNAFNLLSTFNIAPSHQADWLPPITEMGMSAGKFVDISTNGTPSIASFLTQTTSRQREPTSENSLESRKQPDPDIPSPSCRLDTSGPCDDMGKRKSSKDDAGLSRNNLYEKTSMCMNSETFGLNIQDTALPSKKNTINQFFGEHPSKKTEDSAASRQEAHSPKGFFARRRMHCLGDDGDRLERAFSNTMSDANSAKSTSSGPSRTVDKSNDLWDLSERERSFIFDGCVLDKTGVNSGWENLVNNSLEPSSSHSLQGIVECKKKSEDLLPTADSEGRVSVDELCTDSRERENPFTGSTNAGGMSLPPNSNNNTDVIDGMICDDDSLSPSDIMKCDECGKLLPVWHMPEHSDYHFAVQVQKQCQNDLDSKLTNSSHASCKKSVKRKSSGKIGRPSKLSKMGELAPNLERFFKKI</sequence>
<evidence type="ECO:0000259" key="20">
    <source>
        <dbReference type="PROSITE" id="PS51907"/>
    </source>
</evidence>